<accession>A0A2H3BEN1</accession>
<sequence>VPLSESAVAAHVHAITGEEVGEHWVHGFQRAHPETKAMWISGQESLHAQALNKPIVQDFYNIFYELQQKYNIPKKNIYNMNEKGI</sequence>
<gene>
    <name evidence="1" type="ORF">ARMSODRAFT_889401</name>
</gene>
<feature type="non-terminal residue" evidence="1">
    <location>
        <position position="1"/>
    </location>
</feature>
<evidence type="ECO:0008006" key="3">
    <source>
        <dbReference type="Google" id="ProtNLM"/>
    </source>
</evidence>
<evidence type="ECO:0000313" key="2">
    <source>
        <dbReference type="Proteomes" id="UP000218334"/>
    </source>
</evidence>
<name>A0A2H3BEN1_9AGAR</name>
<proteinExistence type="predicted"/>
<dbReference type="Proteomes" id="UP000218334">
    <property type="component" value="Unassembled WGS sequence"/>
</dbReference>
<reference evidence="2" key="1">
    <citation type="journal article" date="2017" name="Nat. Ecol. Evol.">
        <title>Genome expansion and lineage-specific genetic innovations in the forest pathogenic fungi Armillaria.</title>
        <authorList>
            <person name="Sipos G."/>
            <person name="Prasanna A.N."/>
            <person name="Walter M.C."/>
            <person name="O'Connor E."/>
            <person name="Balint B."/>
            <person name="Krizsan K."/>
            <person name="Kiss B."/>
            <person name="Hess J."/>
            <person name="Varga T."/>
            <person name="Slot J."/>
            <person name="Riley R."/>
            <person name="Boka B."/>
            <person name="Rigling D."/>
            <person name="Barry K."/>
            <person name="Lee J."/>
            <person name="Mihaltcheva S."/>
            <person name="LaButti K."/>
            <person name="Lipzen A."/>
            <person name="Waldron R."/>
            <person name="Moloney N.M."/>
            <person name="Sperisen C."/>
            <person name="Kredics L."/>
            <person name="Vagvoelgyi C."/>
            <person name="Patrignani A."/>
            <person name="Fitzpatrick D."/>
            <person name="Nagy I."/>
            <person name="Doyle S."/>
            <person name="Anderson J.B."/>
            <person name="Grigoriev I.V."/>
            <person name="Gueldener U."/>
            <person name="Muensterkoetter M."/>
            <person name="Nagy L.G."/>
        </authorList>
    </citation>
    <scope>NUCLEOTIDE SEQUENCE [LARGE SCALE GENOMIC DNA]</scope>
    <source>
        <strain evidence="2">28-4</strain>
    </source>
</reference>
<dbReference type="AlphaFoldDB" id="A0A2H3BEN1"/>
<evidence type="ECO:0000313" key="1">
    <source>
        <dbReference type="EMBL" id="PBK67354.1"/>
    </source>
</evidence>
<keyword evidence="2" id="KW-1185">Reference proteome</keyword>
<protein>
    <recommendedName>
        <fullName evidence="3">HTH CENPB-type domain-containing protein</fullName>
    </recommendedName>
</protein>
<organism evidence="1 2">
    <name type="scientific">Armillaria solidipes</name>
    <dbReference type="NCBI Taxonomy" id="1076256"/>
    <lineage>
        <taxon>Eukaryota</taxon>
        <taxon>Fungi</taxon>
        <taxon>Dikarya</taxon>
        <taxon>Basidiomycota</taxon>
        <taxon>Agaricomycotina</taxon>
        <taxon>Agaricomycetes</taxon>
        <taxon>Agaricomycetidae</taxon>
        <taxon>Agaricales</taxon>
        <taxon>Marasmiineae</taxon>
        <taxon>Physalacriaceae</taxon>
        <taxon>Armillaria</taxon>
    </lineage>
</organism>
<dbReference type="EMBL" id="KZ293437">
    <property type="protein sequence ID" value="PBK67354.1"/>
    <property type="molecule type" value="Genomic_DNA"/>
</dbReference>